<evidence type="ECO:0000256" key="6">
    <source>
        <dbReference type="ARBA" id="ARBA00036527"/>
    </source>
</evidence>
<feature type="domain" description="AMP-dependent synthetase/ligase" evidence="10">
    <location>
        <begin position="58"/>
        <end position="161"/>
    </location>
</feature>
<evidence type="ECO:0000313" key="13">
    <source>
        <dbReference type="Proteomes" id="UP000472261"/>
    </source>
</evidence>
<dbReference type="GO" id="GO:0005789">
    <property type="term" value="C:endoplasmic reticulum membrane"/>
    <property type="evidence" value="ECO:0007669"/>
    <property type="project" value="TreeGrafter"/>
</dbReference>
<dbReference type="EC" id="6.2.1.3" evidence="5"/>
<comment type="catalytic activity">
    <reaction evidence="6">
        <text>a very long-chain fatty acid + ATP + CoA = a very long-chain fatty acyl-CoA + AMP + diphosphate</text>
        <dbReference type="Rhea" id="RHEA:54536"/>
        <dbReference type="ChEBI" id="CHEBI:30616"/>
        <dbReference type="ChEBI" id="CHEBI:33019"/>
        <dbReference type="ChEBI" id="CHEBI:57287"/>
        <dbReference type="ChEBI" id="CHEBI:58950"/>
        <dbReference type="ChEBI" id="CHEBI:138261"/>
        <dbReference type="ChEBI" id="CHEBI:456215"/>
    </reaction>
    <physiologicalReaction direction="left-to-right" evidence="6">
        <dbReference type="Rhea" id="RHEA:54537"/>
    </physiologicalReaction>
</comment>
<reference evidence="12" key="2">
    <citation type="submission" date="2025-09" db="UniProtKB">
        <authorList>
            <consortium name="Ensembl"/>
        </authorList>
    </citation>
    <scope>IDENTIFICATION</scope>
</reference>
<evidence type="ECO:0000256" key="1">
    <source>
        <dbReference type="ARBA" id="ARBA00006432"/>
    </source>
</evidence>
<evidence type="ECO:0000256" key="5">
    <source>
        <dbReference type="ARBA" id="ARBA00026121"/>
    </source>
</evidence>
<evidence type="ECO:0000256" key="2">
    <source>
        <dbReference type="ARBA" id="ARBA00022598"/>
    </source>
</evidence>
<feature type="chain" id="PRO_5025515730" description="long-chain-fatty-acid--CoA ligase" evidence="9">
    <location>
        <begin position="18"/>
        <end position="554"/>
    </location>
</feature>
<evidence type="ECO:0000256" key="8">
    <source>
        <dbReference type="ARBA" id="ARBA00048666"/>
    </source>
</evidence>
<organism evidence="12 13">
    <name type="scientific">Phasianus colchicus</name>
    <name type="common">Common pheasant</name>
    <dbReference type="NCBI Taxonomy" id="9054"/>
    <lineage>
        <taxon>Eukaryota</taxon>
        <taxon>Metazoa</taxon>
        <taxon>Chordata</taxon>
        <taxon>Craniata</taxon>
        <taxon>Vertebrata</taxon>
        <taxon>Euteleostomi</taxon>
        <taxon>Archelosauria</taxon>
        <taxon>Archosauria</taxon>
        <taxon>Dinosauria</taxon>
        <taxon>Saurischia</taxon>
        <taxon>Theropoda</taxon>
        <taxon>Coelurosauria</taxon>
        <taxon>Aves</taxon>
        <taxon>Neognathae</taxon>
        <taxon>Galloanserae</taxon>
        <taxon>Galliformes</taxon>
        <taxon>Phasianidae</taxon>
        <taxon>Phasianinae</taxon>
        <taxon>Phasianus</taxon>
    </lineage>
</organism>
<dbReference type="PANTHER" id="PTHR43107">
    <property type="entry name" value="LONG-CHAIN FATTY ACID TRANSPORT PROTEIN"/>
    <property type="match status" value="1"/>
</dbReference>
<keyword evidence="3" id="KW-0276">Fatty acid metabolism</keyword>
<comment type="catalytic activity">
    <reaction evidence="8">
        <text>tetracosanoate + ATP + CoA = tetracosanoyl-CoA + AMP + diphosphate</text>
        <dbReference type="Rhea" id="RHEA:33639"/>
        <dbReference type="ChEBI" id="CHEBI:30616"/>
        <dbReference type="ChEBI" id="CHEBI:31014"/>
        <dbReference type="ChEBI" id="CHEBI:33019"/>
        <dbReference type="ChEBI" id="CHEBI:57287"/>
        <dbReference type="ChEBI" id="CHEBI:65052"/>
        <dbReference type="ChEBI" id="CHEBI:456215"/>
    </reaction>
    <physiologicalReaction direction="left-to-right" evidence="8">
        <dbReference type="Rhea" id="RHEA:33640"/>
    </physiologicalReaction>
</comment>
<dbReference type="GO" id="GO:0006869">
    <property type="term" value="P:lipid transport"/>
    <property type="evidence" value="ECO:0007669"/>
    <property type="project" value="UniProtKB-KW"/>
</dbReference>
<evidence type="ECO:0000256" key="7">
    <source>
        <dbReference type="ARBA" id="ARBA00041297"/>
    </source>
</evidence>
<dbReference type="Proteomes" id="UP000472261">
    <property type="component" value="Unplaced"/>
</dbReference>
<dbReference type="AlphaFoldDB" id="A0A669Q8E3"/>
<proteinExistence type="inferred from homology"/>
<evidence type="ECO:0000259" key="10">
    <source>
        <dbReference type="Pfam" id="PF00501"/>
    </source>
</evidence>
<dbReference type="InterPro" id="IPR000873">
    <property type="entry name" value="AMP-dep_synth/lig_dom"/>
</dbReference>
<keyword evidence="4" id="KW-0813">Transport</keyword>
<gene>
    <name evidence="12" type="primary">SLC27A3</name>
</gene>
<dbReference type="Pfam" id="PF13193">
    <property type="entry name" value="AMP-binding_C"/>
    <property type="match status" value="1"/>
</dbReference>
<dbReference type="InterPro" id="IPR025110">
    <property type="entry name" value="AMP-bd_C"/>
</dbReference>
<evidence type="ECO:0000256" key="3">
    <source>
        <dbReference type="ARBA" id="ARBA00022832"/>
    </source>
</evidence>
<dbReference type="InterPro" id="IPR042099">
    <property type="entry name" value="ANL_N_sf"/>
</dbReference>
<feature type="signal peptide" evidence="9">
    <location>
        <begin position="1"/>
        <end position="17"/>
    </location>
</feature>
<keyword evidence="3" id="KW-0443">Lipid metabolism</keyword>
<dbReference type="GO" id="GO:0004467">
    <property type="term" value="F:long-chain fatty acid-CoA ligase activity"/>
    <property type="evidence" value="ECO:0007669"/>
    <property type="project" value="UniProtKB-EC"/>
</dbReference>
<dbReference type="PANTHER" id="PTHR43107:SF12">
    <property type="entry name" value="LONG-CHAIN FATTY ACID TRANSPORT PROTEIN 3"/>
    <property type="match status" value="1"/>
</dbReference>
<dbReference type="GO" id="GO:0005886">
    <property type="term" value="C:plasma membrane"/>
    <property type="evidence" value="ECO:0007669"/>
    <property type="project" value="TreeGrafter"/>
</dbReference>
<evidence type="ECO:0000256" key="4">
    <source>
        <dbReference type="ARBA" id="ARBA00023055"/>
    </source>
</evidence>
<keyword evidence="4" id="KW-0445">Lipid transport</keyword>
<dbReference type="Ensembl" id="ENSPCLT00000022905.1">
    <property type="protein sequence ID" value="ENSPCLP00000017137.1"/>
    <property type="gene ID" value="ENSPCLG00000014248.1"/>
</dbReference>
<dbReference type="Gene3D" id="3.40.50.12780">
    <property type="entry name" value="N-terminal domain of ligase-like"/>
    <property type="match status" value="2"/>
</dbReference>
<sequence length="554" mass="59975">MAPWLALLVALAAAALALRWRRRWAPLCADAAFVVRAARCRRRLLRGGGRSLAARFLEEARKAPRKPFLRLRDGTVRYGEAARTVARMAAALRGRPLPGGGGERLGPRVAVGLLARNGAAFVCAWLALIAVGARPALLGAQLRTAALRHCVRESAARALLVESGLPKAARVSHLKALLCSAFYQLLGADSSDVLYIALPLHHMAGALLGVAGCIGIGASCVLRDKFSASHFWDECCAEGVTVFQYIGELCRYLLNQPQRPAERQHRVRLAVGSGMRADVWRSFVRRFGPLRVVETYGLSEGNVTLLNYSGAPGAVGRSSFIYKLFSPFEIVRYDTESGAALRDEGGRCIRVRPGEPGLLIAPVTPRTPFLGYAGRPELSEQKLLRGVFAEGDTFFSTGDLMEEDSDGFVRFCDRTGDTFRWKGENVATTEVAEALLAHAALQDAAVYGVTVPGHEGRAGMAAVVLRPGWELDGAELFRHVAAALPPYAWPRFIRLQERLALTPTFKQRKALLAQEGCDPSRVAAPLLLLDLPAAAYVPMGPALWDGVVAGRIRL</sequence>
<dbReference type="Pfam" id="PF00501">
    <property type="entry name" value="AMP-binding"/>
    <property type="match status" value="2"/>
</dbReference>
<protein>
    <recommendedName>
        <fullName evidence="5">long-chain-fatty-acid--CoA ligase</fullName>
        <ecNumber evidence="5">6.2.1.3</ecNumber>
    </recommendedName>
    <alternativeName>
        <fullName evidence="7">Long-chain-fatty-acid--CoA ligase</fullName>
    </alternativeName>
</protein>
<reference evidence="12" key="1">
    <citation type="submission" date="2025-08" db="UniProtKB">
        <authorList>
            <consortium name="Ensembl"/>
        </authorList>
    </citation>
    <scope>IDENTIFICATION</scope>
</reference>
<keyword evidence="9" id="KW-0732">Signal</keyword>
<feature type="domain" description="AMP-dependent synthetase/ligase" evidence="10">
    <location>
        <begin position="164"/>
        <end position="306"/>
    </location>
</feature>
<evidence type="ECO:0000256" key="9">
    <source>
        <dbReference type="SAM" id="SignalP"/>
    </source>
</evidence>
<comment type="similarity">
    <text evidence="1">Belongs to the ATP-dependent AMP-binding enzyme family.</text>
</comment>
<evidence type="ECO:0000259" key="11">
    <source>
        <dbReference type="Pfam" id="PF13193"/>
    </source>
</evidence>
<feature type="domain" description="AMP-binding enzyme C-terminal" evidence="11">
    <location>
        <begin position="430"/>
        <end position="506"/>
    </location>
</feature>
<keyword evidence="2" id="KW-0436">Ligase</keyword>
<name>A0A669Q8E3_PHACC</name>
<dbReference type="FunFam" id="3.30.300.30:FF:000002">
    <property type="entry name" value="Long-chain fatty acid transport protein 1"/>
    <property type="match status" value="1"/>
</dbReference>
<evidence type="ECO:0000313" key="12">
    <source>
        <dbReference type="Ensembl" id="ENSPCLP00000017137.1"/>
    </source>
</evidence>
<dbReference type="SUPFAM" id="SSF56801">
    <property type="entry name" value="Acetyl-CoA synthetase-like"/>
    <property type="match status" value="1"/>
</dbReference>
<accession>A0A669Q8E3</accession>
<dbReference type="InterPro" id="IPR045851">
    <property type="entry name" value="AMP-bd_C_sf"/>
</dbReference>
<dbReference type="Gene3D" id="3.30.300.30">
    <property type="match status" value="1"/>
</dbReference>
<keyword evidence="13" id="KW-1185">Reference proteome</keyword>